<dbReference type="EMBL" id="JADBEM010000001">
    <property type="protein sequence ID" value="MBE1606611.1"/>
    <property type="molecule type" value="Genomic_DNA"/>
</dbReference>
<sequence>MSDVDAATMVREHVRAFNAGDVDALLAGFTEDAVWITGTAVVRGRAGLRTCSPGR</sequence>
<dbReference type="Proteomes" id="UP000638648">
    <property type="component" value="Unassembled WGS sequence"/>
</dbReference>
<protein>
    <submittedName>
        <fullName evidence="2">Ketosteroid isomerase-like protein</fullName>
    </submittedName>
</protein>
<dbReference type="InterPro" id="IPR037401">
    <property type="entry name" value="SnoaL-like"/>
</dbReference>
<dbReference type="Gene3D" id="3.10.450.50">
    <property type="match status" value="1"/>
</dbReference>
<keyword evidence="3" id="KW-1185">Reference proteome</keyword>
<keyword evidence="2" id="KW-0413">Isomerase</keyword>
<proteinExistence type="predicted"/>
<evidence type="ECO:0000313" key="3">
    <source>
        <dbReference type="Proteomes" id="UP000638648"/>
    </source>
</evidence>
<feature type="domain" description="SnoaL-like" evidence="1">
    <location>
        <begin position="10"/>
        <end position="49"/>
    </location>
</feature>
<dbReference type="AlphaFoldDB" id="A0A927MUI6"/>
<organism evidence="2 3">
    <name type="scientific">Actinopolymorpha pittospori</name>
    <dbReference type="NCBI Taxonomy" id="648752"/>
    <lineage>
        <taxon>Bacteria</taxon>
        <taxon>Bacillati</taxon>
        <taxon>Actinomycetota</taxon>
        <taxon>Actinomycetes</taxon>
        <taxon>Propionibacteriales</taxon>
        <taxon>Actinopolymorphaceae</taxon>
        <taxon>Actinopolymorpha</taxon>
    </lineage>
</organism>
<dbReference type="RefSeq" id="WP_202896381.1">
    <property type="nucleotide sequence ID" value="NZ_BAABJL010000242.1"/>
</dbReference>
<comment type="caution">
    <text evidence="2">The sequence shown here is derived from an EMBL/GenBank/DDBJ whole genome shotgun (WGS) entry which is preliminary data.</text>
</comment>
<evidence type="ECO:0000313" key="2">
    <source>
        <dbReference type="EMBL" id="MBE1606611.1"/>
    </source>
</evidence>
<dbReference type="GO" id="GO:0016853">
    <property type="term" value="F:isomerase activity"/>
    <property type="evidence" value="ECO:0007669"/>
    <property type="project" value="UniProtKB-KW"/>
</dbReference>
<name>A0A927MUI6_9ACTN</name>
<dbReference type="Pfam" id="PF12680">
    <property type="entry name" value="SnoaL_2"/>
    <property type="match status" value="1"/>
</dbReference>
<accession>A0A927MUI6</accession>
<dbReference type="SUPFAM" id="SSF54427">
    <property type="entry name" value="NTF2-like"/>
    <property type="match status" value="1"/>
</dbReference>
<gene>
    <name evidence="2" type="ORF">HEB94_003459</name>
</gene>
<reference evidence="2" key="1">
    <citation type="submission" date="2020-10" db="EMBL/GenBank/DDBJ databases">
        <title>Sequencing the genomes of 1000 actinobacteria strains.</title>
        <authorList>
            <person name="Klenk H.-P."/>
        </authorList>
    </citation>
    <scope>NUCLEOTIDE SEQUENCE</scope>
    <source>
        <strain evidence="2">DSM 45354</strain>
    </source>
</reference>
<evidence type="ECO:0000259" key="1">
    <source>
        <dbReference type="Pfam" id="PF12680"/>
    </source>
</evidence>
<dbReference type="InterPro" id="IPR032710">
    <property type="entry name" value="NTF2-like_dom_sf"/>
</dbReference>